<organism evidence="1 2">
    <name type="scientific">Cucurbita argyrosperma subsp. sororia</name>
    <dbReference type="NCBI Taxonomy" id="37648"/>
    <lineage>
        <taxon>Eukaryota</taxon>
        <taxon>Viridiplantae</taxon>
        <taxon>Streptophyta</taxon>
        <taxon>Embryophyta</taxon>
        <taxon>Tracheophyta</taxon>
        <taxon>Spermatophyta</taxon>
        <taxon>Magnoliopsida</taxon>
        <taxon>eudicotyledons</taxon>
        <taxon>Gunneridae</taxon>
        <taxon>Pentapetalae</taxon>
        <taxon>rosids</taxon>
        <taxon>fabids</taxon>
        <taxon>Cucurbitales</taxon>
        <taxon>Cucurbitaceae</taxon>
        <taxon>Cucurbiteae</taxon>
        <taxon>Cucurbita</taxon>
    </lineage>
</organism>
<evidence type="ECO:0000313" key="2">
    <source>
        <dbReference type="Proteomes" id="UP000685013"/>
    </source>
</evidence>
<dbReference type="Proteomes" id="UP000685013">
    <property type="component" value="Chromosome 18"/>
</dbReference>
<dbReference type="AlphaFoldDB" id="A0AAV6M1W6"/>
<dbReference type="PROSITE" id="PS00962">
    <property type="entry name" value="RIBOSOMAL_S2_1"/>
    <property type="match status" value="1"/>
</dbReference>
<evidence type="ECO:0000313" key="1">
    <source>
        <dbReference type="EMBL" id="KAG6573693.1"/>
    </source>
</evidence>
<dbReference type="GO" id="GO:0006412">
    <property type="term" value="P:translation"/>
    <property type="evidence" value="ECO:0007669"/>
    <property type="project" value="InterPro"/>
</dbReference>
<dbReference type="GO" id="GO:0003735">
    <property type="term" value="F:structural constituent of ribosome"/>
    <property type="evidence" value="ECO:0007669"/>
    <property type="project" value="InterPro"/>
</dbReference>
<gene>
    <name evidence="1" type="primary">PCMP-E72</name>
    <name evidence="1" type="ORF">SDJN03_27580</name>
</gene>
<dbReference type="GO" id="GO:0003723">
    <property type="term" value="F:RNA binding"/>
    <property type="evidence" value="ECO:0007669"/>
    <property type="project" value="InterPro"/>
</dbReference>
<accession>A0AAV6M1W6</accession>
<dbReference type="EMBL" id="JAGKQH010000018">
    <property type="protein sequence ID" value="KAG6573693.1"/>
    <property type="molecule type" value="Genomic_DNA"/>
</dbReference>
<dbReference type="PANTHER" id="PTHR47926">
    <property type="entry name" value="PENTATRICOPEPTIDE REPEAT-CONTAINING PROTEIN"/>
    <property type="match status" value="1"/>
</dbReference>
<comment type="caution">
    <text evidence="1">The sequence shown here is derived from an EMBL/GenBank/DDBJ whole genome shotgun (WGS) entry which is preliminary data.</text>
</comment>
<feature type="non-terminal residue" evidence="1">
    <location>
        <position position="1"/>
    </location>
</feature>
<dbReference type="InterPro" id="IPR046960">
    <property type="entry name" value="PPR_At4g14850-like_plant"/>
</dbReference>
<reference evidence="1 2" key="1">
    <citation type="journal article" date="2021" name="Hortic Res">
        <title>The domestication of Cucurbita argyrosperma as revealed by the genome of its wild relative.</title>
        <authorList>
            <person name="Barrera-Redondo J."/>
            <person name="Sanchez-de la Vega G."/>
            <person name="Aguirre-Liguori J.A."/>
            <person name="Castellanos-Morales G."/>
            <person name="Gutierrez-Guerrero Y.T."/>
            <person name="Aguirre-Dugua X."/>
            <person name="Aguirre-Planter E."/>
            <person name="Tenaillon M.I."/>
            <person name="Lira-Saade R."/>
            <person name="Eguiarte L.E."/>
        </authorList>
    </citation>
    <scope>NUCLEOTIDE SEQUENCE [LARGE SCALE GENOMIC DNA]</scope>
    <source>
        <strain evidence="1">JBR-2021</strain>
    </source>
</reference>
<protein>
    <submittedName>
        <fullName evidence="1">Pentatricopeptide repeat-containing protein</fullName>
    </submittedName>
</protein>
<dbReference type="PANTHER" id="PTHR47926:SF347">
    <property type="entry name" value="PENTATRICOPEPTIDE REPEAT-CONTAINING PROTEIN"/>
    <property type="match status" value="1"/>
</dbReference>
<keyword evidence="2" id="KW-1185">Reference proteome</keyword>
<dbReference type="GO" id="GO:0005840">
    <property type="term" value="C:ribosome"/>
    <property type="evidence" value="ECO:0007669"/>
    <property type="project" value="InterPro"/>
</dbReference>
<name>A0AAV6M1W6_9ROSI</name>
<proteinExistence type="predicted"/>
<sequence length="294" mass="33591">MTRRYWNIHLEEMMEAGVHFGHASFLFPRFTLNFPSHFRSYFNSHFSSITYWTTSFSILSNRLLRQCNGIRHCKQVHSATVVTGACSSAFVAARLVSVYARSGFVFDARKVFDTVPFEGLSNLLFVEFDYRANVDGYSREALQLYGKMKNLGFWLMGLLFLWMFLQMELEGVEPNPVTWTSLLSSHARYIGQGSSMVHGYIVKGGGFEDYLFAKNALITVGQRTLRTAAEMEWLGRNMGRDGAVVEEKGLEAVADDGRSGCNGRWKWRVGFSVVHDGKKRRRRRRRGRGNGDDE</sequence>
<dbReference type="GO" id="GO:0009451">
    <property type="term" value="P:RNA modification"/>
    <property type="evidence" value="ECO:0007669"/>
    <property type="project" value="InterPro"/>
</dbReference>
<dbReference type="InterPro" id="IPR018130">
    <property type="entry name" value="Ribosomal_uS2_CS"/>
</dbReference>